<protein>
    <submittedName>
        <fullName evidence="2">Uncharacterized protein</fullName>
    </submittedName>
</protein>
<name>A0A4S8K4H3_MUSBA</name>
<reference evidence="2 3" key="1">
    <citation type="journal article" date="2019" name="Nat. Plants">
        <title>Genome sequencing of Musa balbisiana reveals subgenome evolution and function divergence in polyploid bananas.</title>
        <authorList>
            <person name="Yao X."/>
        </authorList>
    </citation>
    <scope>NUCLEOTIDE SEQUENCE [LARGE SCALE GENOMIC DNA]</scope>
    <source>
        <strain evidence="3">cv. DH-PKW</strain>
        <tissue evidence="2">Leaves</tissue>
    </source>
</reference>
<comment type="caution">
    <text evidence="2">The sequence shown here is derived from an EMBL/GenBank/DDBJ whole genome shotgun (WGS) entry which is preliminary data.</text>
</comment>
<evidence type="ECO:0000256" key="1">
    <source>
        <dbReference type="SAM" id="MobiDB-lite"/>
    </source>
</evidence>
<dbReference type="AlphaFoldDB" id="A0A4S8K4H3"/>
<gene>
    <name evidence="2" type="ORF">C4D60_Mb08t17590</name>
</gene>
<keyword evidence="3" id="KW-1185">Reference proteome</keyword>
<sequence>MDRAGEGEEEVELREGLDGADKKGGGRVRLPGWSGVHIGRGQGPPNGVLPVVGRAEQLLQPVVPLVAGAGEEAASEGATEEAGAAEPL</sequence>
<dbReference type="Proteomes" id="UP000317650">
    <property type="component" value="Chromosome 8"/>
</dbReference>
<organism evidence="2 3">
    <name type="scientific">Musa balbisiana</name>
    <name type="common">Banana</name>
    <dbReference type="NCBI Taxonomy" id="52838"/>
    <lineage>
        <taxon>Eukaryota</taxon>
        <taxon>Viridiplantae</taxon>
        <taxon>Streptophyta</taxon>
        <taxon>Embryophyta</taxon>
        <taxon>Tracheophyta</taxon>
        <taxon>Spermatophyta</taxon>
        <taxon>Magnoliopsida</taxon>
        <taxon>Liliopsida</taxon>
        <taxon>Zingiberales</taxon>
        <taxon>Musaceae</taxon>
        <taxon>Musa</taxon>
    </lineage>
</organism>
<proteinExistence type="predicted"/>
<evidence type="ECO:0000313" key="2">
    <source>
        <dbReference type="EMBL" id="THU69740.1"/>
    </source>
</evidence>
<evidence type="ECO:0000313" key="3">
    <source>
        <dbReference type="Proteomes" id="UP000317650"/>
    </source>
</evidence>
<feature type="region of interest" description="Disordered" evidence="1">
    <location>
        <begin position="1"/>
        <end position="28"/>
    </location>
</feature>
<feature type="compositionally biased region" description="Basic and acidic residues" evidence="1">
    <location>
        <begin position="13"/>
        <end position="24"/>
    </location>
</feature>
<dbReference type="EMBL" id="PYDT01000002">
    <property type="protein sequence ID" value="THU69740.1"/>
    <property type="molecule type" value="Genomic_DNA"/>
</dbReference>
<accession>A0A4S8K4H3</accession>